<name>A0A1G1ZHS5_9BACT</name>
<protein>
    <recommendedName>
        <fullName evidence="4 5">Large ribosomal subunit protein uL10</fullName>
    </recommendedName>
</protein>
<comment type="function">
    <text evidence="5">Forms part of the ribosomal stalk, playing a central role in the interaction of the ribosome with GTP-bound translation factors.</text>
</comment>
<evidence type="ECO:0000313" key="7">
    <source>
        <dbReference type="Proteomes" id="UP000177960"/>
    </source>
</evidence>
<keyword evidence="2 5" id="KW-0689">Ribosomal protein</keyword>
<reference evidence="6 7" key="1">
    <citation type="journal article" date="2016" name="Nat. Commun.">
        <title>Thousands of microbial genomes shed light on interconnected biogeochemical processes in an aquifer system.</title>
        <authorList>
            <person name="Anantharaman K."/>
            <person name="Brown C.T."/>
            <person name="Hug L.A."/>
            <person name="Sharon I."/>
            <person name="Castelle C.J."/>
            <person name="Probst A.J."/>
            <person name="Thomas B.C."/>
            <person name="Singh A."/>
            <person name="Wilkins M.J."/>
            <person name="Karaoz U."/>
            <person name="Brodie E.L."/>
            <person name="Williams K.H."/>
            <person name="Hubbard S.S."/>
            <person name="Banfield J.F."/>
        </authorList>
    </citation>
    <scope>NUCLEOTIDE SEQUENCE [LARGE SCALE GENOMIC DNA]</scope>
</reference>
<keyword evidence="5" id="KW-0694">RNA-binding</keyword>
<dbReference type="GO" id="GO:0006412">
    <property type="term" value="P:translation"/>
    <property type="evidence" value="ECO:0007669"/>
    <property type="project" value="UniProtKB-UniRule"/>
</dbReference>
<comment type="similarity">
    <text evidence="1 5">Belongs to the universal ribosomal protein uL10 family.</text>
</comment>
<evidence type="ECO:0000256" key="4">
    <source>
        <dbReference type="ARBA" id="ARBA00035202"/>
    </source>
</evidence>
<evidence type="ECO:0000256" key="2">
    <source>
        <dbReference type="ARBA" id="ARBA00022980"/>
    </source>
</evidence>
<dbReference type="AlphaFoldDB" id="A0A1G1ZHS5"/>
<evidence type="ECO:0000313" key="6">
    <source>
        <dbReference type="EMBL" id="OGY63716.1"/>
    </source>
</evidence>
<proteinExistence type="inferred from homology"/>
<dbReference type="Proteomes" id="UP000177960">
    <property type="component" value="Unassembled WGS sequence"/>
</dbReference>
<dbReference type="GO" id="GO:1990904">
    <property type="term" value="C:ribonucleoprotein complex"/>
    <property type="evidence" value="ECO:0007669"/>
    <property type="project" value="UniProtKB-KW"/>
</dbReference>
<dbReference type="NCBIfam" id="NF000955">
    <property type="entry name" value="PRK00099.1-1"/>
    <property type="match status" value="1"/>
</dbReference>
<dbReference type="SUPFAM" id="SSF160369">
    <property type="entry name" value="Ribosomal protein L10-like"/>
    <property type="match status" value="1"/>
</dbReference>
<dbReference type="Gene3D" id="3.30.70.1730">
    <property type="match status" value="1"/>
</dbReference>
<comment type="caution">
    <text evidence="6">The sequence shown here is derived from an EMBL/GenBank/DDBJ whole genome shotgun (WGS) entry which is preliminary data.</text>
</comment>
<dbReference type="HAMAP" id="MF_00362">
    <property type="entry name" value="Ribosomal_uL10"/>
    <property type="match status" value="1"/>
</dbReference>
<comment type="subunit">
    <text evidence="5">Part of the ribosomal stalk of the 50S ribosomal subunit. The N-terminus interacts with L11 and the large rRNA to form the base of the stalk. The C-terminus forms an elongated spine to which L12 dimers bind in a sequential fashion forming a multimeric L10(L12)X complex.</text>
</comment>
<evidence type="ECO:0000256" key="1">
    <source>
        <dbReference type="ARBA" id="ARBA00008889"/>
    </source>
</evidence>
<keyword evidence="5" id="KW-0699">rRNA-binding</keyword>
<dbReference type="InterPro" id="IPR022973">
    <property type="entry name" value="Ribosomal_uL10_bac"/>
</dbReference>
<dbReference type="GO" id="GO:0070180">
    <property type="term" value="F:large ribosomal subunit rRNA binding"/>
    <property type="evidence" value="ECO:0007669"/>
    <property type="project" value="UniProtKB-UniRule"/>
</dbReference>
<dbReference type="InterPro" id="IPR001790">
    <property type="entry name" value="Ribosomal_uL10"/>
</dbReference>
<dbReference type="GO" id="GO:0005840">
    <property type="term" value="C:ribosome"/>
    <property type="evidence" value="ECO:0007669"/>
    <property type="project" value="UniProtKB-KW"/>
</dbReference>
<gene>
    <name evidence="5" type="primary">rplJ</name>
    <name evidence="6" type="ORF">A3B92_02130</name>
</gene>
<sequence length="170" mass="18844">MLNKQQKSELVAQSAKKLQESKAVAFAEFSGISVSKLSQLRRELKKVTGDFKVIKKRLLDIALKKAGINFSPDAVKTQLGTIFSKSDLVSVAPVLYKFAKEIKKGKGKEGVFEIVSAYDAEEKKVLEAQGFSIIATLLPREALLAQIAMMLTMPLKQIMNILEQRSKTNE</sequence>
<keyword evidence="3 5" id="KW-0687">Ribonucleoprotein</keyword>
<accession>A0A1G1ZHS5</accession>
<dbReference type="InterPro" id="IPR047865">
    <property type="entry name" value="Ribosomal_uL10_bac_type"/>
</dbReference>
<dbReference type="Pfam" id="PF00466">
    <property type="entry name" value="Ribosomal_L10"/>
    <property type="match status" value="1"/>
</dbReference>
<evidence type="ECO:0000256" key="5">
    <source>
        <dbReference type="HAMAP-Rule" id="MF_00362"/>
    </source>
</evidence>
<dbReference type="CDD" id="cd05797">
    <property type="entry name" value="Ribosomal_L10"/>
    <property type="match status" value="1"/>
</dbReference>
<dbReference type="PANTHER" id="PTHR11560">
    <property type="entry name" value="39S RIBOSOMAL PROTEIN L10, MITOCHONDRIAL"/>
    <property type="match status" value="1"/>
</dbReference>
<evidence type="ECO:0000256" key="3">
    <source>
        <dbReference type="ARBA" id="ARBA00023274"/>
    </source>
</evidence>
<organism evidence="6 7">
    <name type="scientific">Candidatus Harrisonbacteria bacterium RIFCSPHIGHO2_02_FULL_42_16</name>
    <dbReference type="NCBI Taxonomy" id="1798404"/>
    <lineage>
        <taxon>Bacteria</taxon>
        <taxon>Candidatus Harrisoniibacteriota</taxon>
    </lineage>
</organism>
<dbReference type="STRING" id="1798404.A3B92_02130"/>
<dbReference type="EMBL" id="MHJG01000018">
    <property type="protein sequence ID" value="OGY63716.1"/>
    <property type="molecule type" value="Genomic_DNA"/>
</dbReference>
<dbReference type="InterPro" id="IPR043141">
    <property type="entry name" value="Ribosomal_uL10-like_sf"/>
</dbReference>